<dbReference type="SUPFAM" id="SSF48403">
    <property type="entry name" value="Ankyrin repeat"/>
    <property type="match status" value="1"/>
</dbReference>
<dbReference type="Gene3D" id="1.25.40.20">
    <property type="entry name" value="Ankyrin repeat-containing domain"/>
    <property type="match status" value="2"/>
</dbReference>
<sequence>MVKILPPPKPDIPEPEPGMALSLFPSGHYLWLDDFEYYDQLGRDPLQQAKLWLITDQEERVAKLKEVLENYPKQVHRRSMLYDAAKRGDEALVRHLVATGLKVHPDIPEGPQSEEEAQADQEARENGSIPDKDDPSVTPVHVAALYGHVGCLDILLEQGNTDVDVRDKSGRTPLILGAKHPEVVRYLLGKGADPTARANSECGNGNALEFAADNAAIESVKLILEHPIHSSTKKRKSTTDEEPEEWITPLAIKAAAKAPSGFDTLKLLLERGAYPLEERDGKTKGELLSKQQREAIVEAIPEAAMAGSIEALKLLLSYQYPTDLDGEILPFDIPEELYKPFVYGAYGAMEHNSPDKFEFINSFGIIEHDTMSLDKLPEGQTLNLQHLLDQAAGAGSIDSARLMIERYGADPNKHRMPPGMKPLYMAAANDKPEMVRFLLESHGADVHAGNGRFATGPTALWIAVVLKSMESIRLLLQHGGPVDHIDEKIRNISGPMTVVLKADREDSGSASSVRLETQETAEAYLEKYKGNFQNLNPPFVLLEIGPEDKDWIDKLQARRSAKELAESGDNARELDEETGVKEEELSEDDPRKLSAPFPTSTEREDELLNDDDLIPKFVPFLVPAGQ</sequence>
<feature type="region of interest" description="Disordered" evidence="4">
    <location>
        <begin position="563"/>
        <end position="610"/>
    </location>
</feature>
<dbReference type="InterPro" id="IPR050889">
    <property type="entry name" value="Dendritic_Spine_Reg/Scaffold"/>
</dbReference>
<feature type="repeat" description="ANK" evidence="3">
    <location>
        <begin position="455"/>
        <end position="487"/>
    </location>
</feature>
<protein>
    <submittedName>
        <fullName evidence="5">Uncharacterized protein</fullName>
    </submittedName>
</protein>
<keyword evidence="6" id="KW-1185">Reference proteome</keyword>
<feature type="repeat" description="ANK" evidence="3">
    <location>
        <begin position="418"/>
        <end position="451"/>
    </location>
</feature>
<dbReference type="InterPro" id="IPR036770">
    <property type="entry name" value="Ankyrin_rpt-contain_sf"/>
</dbReference>
<keyword evidence="2 3" id="KW-0040">ANK repeat</keyword>
<evidence type="ECO:0000256" key="3">
    <source>
        <dbReference type="PROSITE-ProRule" id="PRU00023"/>
    </source>
</evidence>
<dbReference type="SMART" id="SM00248">
    <property type="entry name" value="ANK"/>
    <property type="match status" value="7"/>
</dbReference>
<dbReference type="Pfam" id="PF12796">
    <property type="entry name" value="Ank_2"/>
    <property type="match status" value="2"/>
</dbReference>
<dbReference type="PANTHER" id="PTHR24166">
    <property type="entry name" value="ROLLING PEBBLES, ISOFORM B"/>
    <property type="match status" value="1"/>
</dbReference>
<dbReference type="PROSITE" id="PS50297">
    <property type="entry name" value="ANK_REP_REGION"/>
    <property type="match status" value="1"/>
</dbReference>
<accession>A0A3M2S6Z6</accession>
<evidence type="ECO:0000256" key="4">
    <source>
        <dbReference type="SAM" id="MobiDB-lite"/>
    </source>
</evidence>
<evidence type="ECO:0000256" key="2">
    <source>
        <dbReference type="ARBA" id="ARBA00023043"/>
    </source>
</evidence>
<reference evidence="5 6" key="1">
    <citation type="submission" date="2017-06" db="EMBL/GenBank/DDBJ databases">
        <title>Comparative genomic analysis of Ambrosia Fusariam Clade fungi.</title>
        <authorList>
            <person name="Stajich J.E."/>
            <person name="Carrillo J."/>
            <person name="Kijimoto T."/>
            <person name="Eskalen A."/>
            <person name="O'Donnell K."/>
            <person name="Kasson M."/>
        </authorList>
    </citation>
    <scope>NUCLEOTIDE SEQUENCE [LARGE SCALE GENOMIC DNA]</scope>
    <source>
        <strain evidence="5">UCR3666</strain>
    </source>
</reference>
<evidence type="ECO:0000313" key="5">
    <source>
        <dbReference type="EMBL" id="RMJ13340.1"/>
    </source>
</evidence>
<evidence type="ECO:0000256" key="1">
    <source>
        <dbReference type="ARBA" id="ARBA00022737"/>
    </source>
</evidence>
<feature type="repeat" description="ANK" evidence="3">
    <location>
        <begin position="135"/>
        <end position="159"/>
    </location>
</feature>
<feature type="compositionally biased region" description="Basic and acidic residues" evidence="4">
    <location>
        <begin position="563"/>
        <end position="592"/>
    </location>
</feature>
<evidence type="ECO:0000313" key="6">
    <source>
        <dbReference type="Proteomes" id="UP000277212"/>
    </source>
</evidence>
<dbReference type="STRING" id="2010991.A0A3M2S6Z6"/>
<proteinExistence type="predicted"/>
<feature type="compositionally biased region" description="Basic and acidic residues" evidence="4">
    <location>
        <begin position="121"/>
        <end position="135"/>
    </location>
</feature>
<feature type="region of interest" description="Disordered" evidence="4">
    <location>
        <begin position="103"/>
        <end position="137"/>
    </location>
</feature>
<gene>
    <name evidence="5" type="ORF">CDV36_007021</name>
</gene>
<organism evidence="5 6">
    <name type="scientific">Fusarium kuroshium</name>
    <dbReference type="NCBI Taxonomy" id="2010991"/>
    <lineage>
        <taxon>Eukaryota</taxon>
        <taxon>Fungi</taxon>
        <taxon>Dikarya</taxon>
        <taxon>Ascomycota</taxon>
        <taxon>Pezizomycotina</taxon>
        <taxon>Sordariomycetes</taxon>
        <taxon>Hypocreomycetidae</taxon>
        <taxon>Hypocreales</taxon>
        <taxon>Nectriaceae</taxon>
        <taxon>Fusarium</taxon>
        <taxon>Fusarium solani species complex</taxon>
    </lineage>
</organism>
<dbReference type="InterPro" id="IPR002110">
    <property type="entry name" value="Ankyrin_rpt"/>
</dbReference>
<dbReference type="OrthoDB" id="20872at2759"/>
<dbReference type="PANTHER" id="PTHR24166:SF48">
    <property type="entry name" value="PROTEIN VAPYRIN"/>
    <property type="match status" value="1"/>
</dbReference>
<comment type="caution">
    <text evidence="5">The sequence shown here is derived from an EMBL/GenBank/DDBJ whole genome shotgun (WGS) entry which is preliminary data.</text>
</comment>
<dbReference type="EMBL" id="NKUJ01000111">
    <property type="protein sequence ID" value="RMJ13340.1"/>
    <property type="molecule type" value="Genomic_DNA"/>
</dbReference>
<dbReference type="PROSITE" id="PS50088">
    <property type="entry name" value="ANK_REPEAT"/>
    <property type="match status" value="3"/>
</dbReference>
<name>A0A3M2S6Z6_9HYPO</name>
<dbReference type="AlphaFoldDB" id="A0A3M2S6Z6"/>
<dbReference type="Proteomes" id="UP000277212">
    <property type="component" value="Unassembled WGS sequence"/>
</dbReference>
<keyword evidence="1" id="KW-0677">Repeat</keyword>